<feature type="compositionally biased region" description="Low complexity" evidence="1">
    <location>
        <begin position="347"/>
        <end position="360"/>
    </location>
</feature>
<dbReference type="Pfam" id="PF04004">
    <property type="entry name" value="Leo1"/>
    <property type="match status" value="1"/>
</dbReference>
<organism evidence="3">
    <name type="scientific">Chlorella variabilis</name>
    <name type="common">Green alga</name>
    <dbReference type="NCBI Taxonomy" id="554065"/>
    <lineage>
        <taxon>Eukaryota</taxon>
        <taxon>Viridiplantae</taxon>
        <taxon>Chlorophyta</taxon>
        <taxon>core chlorophytes</taxon>
        <taxon>Trebouxiophyceae</taxon>
        <taxon>Chlorellales</taxon>
        <taxon>Chlorellaceae</taxon>
        <taxon>Chlorella clade</taxon>
        <taxon>Chlorella</taxon>
    </lineage>
</organism>
<dbReference type="GO" id="GO:0032968">
    <property type="term" value="P:positive regulation of transcription elongation by RNA polymerase II"/>
    <property type="evidence" value="ECO:0007669"/>
    <property type="project" value="TreeGrafter"/>
</dbReference>
<evidence type="ECO:0008006" key="4">
    <source>
        <dbReference type="Google" id="ProtNLM"/>
    </source>
</evidence>
<feature type="compositionally biased region" description="Acidic residues" evidence="1">
    <location>
        <begin position="305"/>
        <end position="323"/>
    </location>
</feature>
<dbReference type="PANTHER" id="PTHR23146">
    <property type="entry name" value="LEO1 PROTEIN"/>
    <property type="match status" value="1"/>
</dbReference>
<keyword evidence="3" id="KW-1185">Reference proteome</keyword>
<proteinExistence type="predicted"/>
<dbReference type="GeneID" id="17358445"/>
<dbReference type="KEGG" id="cvr:CHLNCDRAFT_137949"/>
<dbReference type="InParanoid" id="E1Z4X2"/>
<dbReference type="PANTHER" id="PTHR23146:SF0">
    <property type="entry name" value="RNA POLYMERASE-ASSOCIATED PROTEIN LEO1"/>
    <property type="match status" value="1"/>
</dbReference>
<feature type="region of interest" description="Disordered" evidence="1">
    <location>
        <begin position="273"/>
        <end position="440"/>
    </location>
</feature>
<reference evidence="2 3" key="1">
    <citation type="journal article" date="2010" name="Plant Cell">
        <title>The Chlorella variabilis NC64A genome reveals adaptation to photosymbiosis, coevolution with viruses, and cryptic sex.</title>
        <authorList>
            <person name="Blanc G."/>
            <person name="Duncan G."/>
            <person name="Agarkova I."/>
            <person name="Borodovsky M."/>
            <person name="Gurnon J."/>
            <person name="Kuo A."/>
            <person name="Lindquist E."/>
            <person name="Lucas S."/>
            <person name="Pangilinan J."/>
            <person name="Polle J."/>
            <person name="Salamov A."/>
            <person name="Terry A."/>
            <person name="Yamada T."/>
            <person name="Dunigan D.D."/>
            <person name="Grigoriev I.V."/>
            <person name="Claverie J.M."/>
            <person name="Van Etten J.L."/>
        </authorList>
    </citation>
    <scope>NUCLEOTIDE SEQUENCE [LARGE SCALE GENOMIC DNA]</scope>
    <source>
        <strain evidence="2 3">NC64A</strain>
    </source>
</reference>
<evidence type="ECO:0000256" key="1">
    <source>
        <dbReference type="SAM" id="MobiDB-lite"/>
    </source>
</evidence>
<feature type="compositionally biased region" description="Acidic residues" evidence="1">
    <location>
        <begin position="368"/>
        <end position="399"/>
    </location>
</feature>
<dbReference type="RefSeq" id="XP_005851524.1">
    <property type="nucleotide sequence ID" value="XM_005851462.1"/>
</dbReference>
<sequence>MVDEQVKDLFGSDSDDEAPQAEKARAGGDEAQAERQAGKAAATNLFGSSDEDDEPPGASHPVTQALGEDEDEYPARSPSPGAARGPPVYVDLETFDVQPQDSLRLVKLPNILGVEARPFDPDTFDAGAEEEVDERGFKRVRLRDQNCIRWRWGVDEEGNQVRESNARFVRWSDGSLQLVVGDEVMDVKEIDTTNEHTYMCVRLPGLIQGQGQLTRKMVFQPASLQSNLHKQLRAAADKLHVKTQRVRATTTLVDPKKLKAEQERAEAERIRSREKLAERQTKTMRKFGLPAMPRARMPQQLNADYLEEDEDQDEEEGMGEDLQEAQRQRMLGRARGAYDEDEEEAAARLAAAKSGAPAPGGKRRRIEEEEEEEEELSAEEEEDEEEMKDFIVDEEEEEEGGRAGGTAAAEEEEAPPPSKQQQQPAVKQRRQVVLSDSEDE</sequence>
<dbReference type="EMBL" id="GL433836">
    <property type="protein sequence ID" value="EFN59422.1"/>
    <property type="molecule type" value="Genomic_DNA"/>
</dbReference>
<feature type="region of interest" description="Disordered" evidence="1">
    <location>
        <begin position="1"/>
        <end position="87"/>
    </location>
</feature>
<dbReference type="InterPro" id="IPR007149">
    <property type="entry name" value="Leo1"/>
</dbReference>
<protein>
    <recommendedName>
        <fullName evidence="4">Leo1-like protein</fullName>
    </recommendedName>
</protein>
<dbReference type="GO" id="GO:0006368">
    <property type="term" value="P:transcription elongation by RNA polymerase II"/>
    <property type="evidence" value="ECO:0007669"/>
    <property type="project" value="InterPro"/>
</dbReference>
<dbReference type="eggNOG" id="KOG2428">
    <property type="taxonomic scope" value="Eukaryota"/>
</dbReference>
<dbReference type="OrthoDB" id="20844at2759"/>
<evidence type="ECO:0000313" key="3">
    <source>
        <dbReference type="Proteomes" id="UP000008141"/>
    </source>
</evidence>
<dbReference type="FunCoup" id="E1Z4X2">
    <property type="interactions" value="907"/>
</dbReference>
<evidence type="ECO:0000313" key="2">
    <source>
        <dbReference type="EMBL" id="EFN59422.1"/>
    </source>
</evidence>
<dbReference type="STRING" id="554065.E1Z4X2"/>
<dbReference type="Proteomes" id="UP000008141">
    <property type="component" value="Unassembled WGS sequence"/>
</dbReference>
<accession>E1Z4X2</accession>
<dbReference type="OMA" id="TIRWRYG"/>
<feature type="compositionally biased region" description="Basic and acidic residues" evidence="1">
    <location>
        <begin position="20"/>
        <end position="37"/>
    </location>
</feature>
<dbReference type="AlphaFoldDB" id="E1Z4X2"/>
<dbReference type="GO" id="GO:1990269">
    <property type="term" value="F:RNA polymerase II C-terminal domain phosphoserine binding"/>
    <property type="evidence" value="ECO:0007669"/>
    <property type="project" value="TreeGrafter"/>
</dbReference>
<name>E1Z4X2_CHLVA</name>
<dbReference type="GO" id="GO:0016593">
    <property type="term" value="C:Cdc73/Paf1 complex"/>
    <property type="evidence" value="ECO:0007669"/>
    <property type="project" value="InterPro"/>
</dbReference>
<gene>
    <name evidence="2" type="ORF">CHLNCDRAFT_137949</name>
</gene>